<name>A0ABY5LYG4_9CYAN</name>
<feature type="transmembrane region" description="Helical" evidence="1">
    <location>
        <begin position="85"/>
        <end position="104"/>
    </location>
</feature>
<keyword evidence="3" id="KW-1185">Reference proteome</keyword>
<feature type="transmembrane region" description="Helical" evidence="1">
    <location>
        <begin position="156"/>
        <end position="176"/>
    </location>
</feature>
<proteinExistence type="predicted"/>
<sequence length="991" mass="115625">MNIIRRWTKQTLDYWTQRIQENKQPLLFMGYLILSMVISYGLGLLRIHEGISHDWGFTKLKHWLMQVFSFFISFSPSLGFASDVIAYQAAIIAIAIPLSLEIISRISERYQSGVITKEFNRQWQLKVLLLLVIVNALSGVTLKFFVDSKVDSGWKILAWLIFLLFMATNVLLFAFFDTLRQYATKTKFLLDRLFNDLTQVLRRVTSNQQMSDKRLQKSQEEFISALEGIGDILVFETKNRKNNQYIIEGLKQIQDISEKFFALQNSQPGKFSKLLYSHELLQLHEANQLEASSQLQFFPKKYLVALMAIVNQFLRLHEVALEVKNLEIARLSLYNLIWLLSNLSQAINHDQSIKTLIRVIADLRYTNQQIQDEFSYTLSVTWYTSVVFKNSFKLGYLGEFGSYFVSSIHEIISSGKTQVFEQLVSTLHDSGDIKHNDKYMVEELQSFLWQIGYKSYNEANQNEQLGKKLNKLNFLASELRTQEQVNQCLELFKELQDIIFRCFSSVNQEEIQNQLEEVHTNLVFRFKFNNLIYLMFDIGAYCIFKNRYDYIYKLWTFRQPNDADAMWLGHDIVPVSLLGLFNFYFQNTFGSAILWDNHHGSRRYFDQYFLILLLREFLNSQVITNQARQNLVSTFQIPDNINSRVLSDISYNVNRLIPIARELTNLSDSLQILGFDTNQLNDAIEDGLIIFLESLKPKADEQLDKQLRSRKISKTKVEQFKSEFFKGYNEQASVRYLFKNFGLYDDKTHEVGDININLFGLSELYKKAIFFEEWYVDYGDTGFDYGQNFARSEDSELIVRILKACNLSENLTLDNIIENLKDNLDNFIIIGVNARFNDFLYNSDRFKAKGIDGESDLNIPGFLGSYIYGNYKIPAFNYFCQIPTEEGLPNQATLVIDKNHLGKLIQYKPVTADEPYQIEQHFAFHISAFAEDEMLMNKSLQQPPDFVVAKDDESKQRAYLETQVLIRIYEKFTLENDPNFSGYLIPESDFD</sequence>
<evidence type="ECO:0000313" key="2">
    <source>
        <dbReference type="EMBL" id="UUO15690.1"/>
    </source>
</evidence>
<keyword evidence="1" id="KW-0812">Transmembrane</keyword>
<dbReference type="RefSeq" id="WP_257121304.1">
    <property type="nucleotide sequence ID" value="NZ_CP099464.1"/>
</dbReference>
<dbReference type="Proteomes" id="UP001057561">
    <property type="component" value="Chromosome"/>
</dbReference>
<feature type="transmembrane region" description="Helical" evidence="1">
    <location>
        <begin position="28"/>
        <end position="48"/>
    </location>
</feature>
<accession>A0ABY5LYG4</accession>
<dbReference type="EMBL" id="CP099464">
    <property type="protein sequence ID" value="UUO15690.1"/>
    <property type="molecule type" value="Genomic_DNA"/>
</dbReference>
<feature type="transmembrane region" description="Helical" evidence="1">
    <location>
        <begin position="125"/>
        <end position="144"/>
    </location>
</feature>
<protein>
    <submittedName>
        <fullName evidence="2">Uncharacterized protein</fullName>
    </submittedName>
</protein>
<evidence type="ECO:0000313" key="3">
    <source>
        <dbReference type="Proteomes" id="UP001057561"/>
    </source>
</evidence>
<evidence type="ECO:0000256" key="1">
    <source>
        <dbReference type="SAM" id="Phobius"/>
    </source>
</evidence>
<keyword evidence="1" id="KW-1133">Transmembrane helix</keyword>
<keyword evidence="1" id="KW-0472">Membrane</keyword>
<organism evidence="2 3">
    <name type="scientific">Dolichospermum heterosporum TAC447</name>
    <dbReference type="NCBI Taxonomy" id="747523"/>
    <lineage>
        <taxon>Bacteria</taxon>
        <taxon>Bacillati</taxon>
        <taxon>Cyanobacteriota</taxon>
        <taxon>Cyanophyceae</taxon>
        <taxon>Nostocales</taxon>
        <taxon>Aphanizomenonaceae</taxon>
        <taxon>Dolichospermum</taxon>
        <taxon>Dolichospermum heterosporum</taxon>
    </lineage>
</organism>
<reference evidence="2" key="1">
    <citation type="submission" date="2022-06" db="EMBL/GenBank/DDBJ databases">
        <title>Nostosin G and Spiroidesin B from the Cyanobacterium Dolichospermum sp. NIES-1697.</title>
        <authorList>
            <person name="Phan C.-S."/>
            <person name="Mehjabin J.J."/>
            <person name="Anas A.R.J."/>
            <person name="Hayasaka M."/>
            <person name="Onoki R."/>
            <person name="Wang J."/>
            <person name="Umezawa T."/>
            <person name="Washio K."/>
            <person name="Morikawa M."/>
            <person name="Okino T."/>
        </authorList>
    </citation>
    <scope>NUCLEOTIDE SEQUENCE</scope>
    <source>
        <strain evidence="2">NIES-1697</strain>
    </source>
</reference>
<gene>
    <name evidence="2" type="ORF">NG743_01100</name>
</gene>